<proteinExistence type="predicted"/>
<evidence type="ECO:0000313" key="2">
    <source>
        <dbReference type="EMBL" id="JAH92197.1"/>
    </source>
</evidence>
<protein>
    <submittedName>
        <fullName evidence="2">Uncharacterized protein</fullName>
    </submittedName>
</protein>
<dbReference type="EMBL" id="GBXM01016380">
    <property type="protein sequence ID" value="JAH92197.1"/>
    <property type="molecule type" value="Transcribed_RNA"/>
</dbReference>
<reference evidence="2" key="2">
    <citation type="journal article" date="2015" name="Fish Shellfish Immunol.">
        <title>Early steps in the European eel (Anguilla anguilla)-Vibrio vulnificus interaction in the gills: Role of the RtxA13 toxin.</title>
        <authorList>
            <person name="Callol A."/>
            <person name="Pajuelo D."/>
            <person name="Ebbesson L."/>
            <person name="Teles M."/>
            <person name="MacKenzie S."/>
            <person name="Amaro C."/>
        </authorList>
    </citation>
    <scope>NUCLEOTIDE SEQUENCE</scope>
</reference>
<organism evidence="2">
    <name type="scientific">Anguilla anguilla</name>
    <name type="common">European freshwater eel</name>
    <name type="synonym">Muraena anguilla</name>
    <dbReference type="NCBI Taxonomy" id="7936"/>
    <lineage>
        <taxon>Eukaryota</taxon>
        <taxon>Metazoa</taxon>
        <taxon>Chordata</taxon>
        <taxon>Craniata</taxon>
        <taxon>Vertebrata</taxon>
        <taxon>Euteleostomi</taxon>
        <taxon>Actinopterygii</taxon>
        <taxon>Neopterygii</taxon>
        <taxon>Teleostei</taxon>
        <taxon>Anguilliformes</taxon>
        <taxon>Anguillidae</taxon>
        <taxon>Anguilla</taxon>
    </lineage>
</organism>
<name>A0A0E9WP96_ANGAN</name>
<evidence type="ECO:0000256" key="1">
    <source>
        <dbReference type="SAM" id="MobiDB-lite"/>
    </source>
</evidence>
<feature type="region of interest" description="Disordered" evidence="1">
    <location>
        <begin position="1"/>
        <end position="30"/>
    </location>
</feature>
<accession>A0A0E9WP96</accession>
<reference evidence="2" key="1">
    <citation type="submission" date="2014-11" db="EMBL/GenBank/DDBJ databases">
        <authorList>
            <person name="Amaro Gonzalez C."/>
        </authorList>
    </citation>
    <scope>NUCLEOTIDE SEQUENCE</scope>
</reference>
<dbReference type="AlphaFoldDB" id="A0A0E9WP96"/>
<sequence>MSDSPPVFSKMSQQKEPYRPKNINPMLNFI</sequence>